<evidence type="ECO:0000313" key="2">
    <source>
        <dbReference type="Proteomes" id="UP000707451"/>
    </source>
</evidence>
<comment type="caution">
    <text evidence="1">The sequence shown here is derived from an EMBL/GenBank/DDBJ whole genome shotgun (WGS) entry which is preliminary data.</text>
</comment>
<gene>
    <name evidence="1" type="ORF">KI688_012339</name>
</gene>
<name>A0A9P8BTD4_9FUNG</name>
<dbReference type="Proteomes" id="UP000707451">
    <property type="component" value="Unassembled WGS sequence"/>
</dbReference>
<sequence length="89" mass="9529">MPFSEPDSGKQLAKSPQGLAVLLSTIDTQVANATSRITSRCKTVVLGIRRRATEAINITNTTNTVDTTNATNITNFTNTTSTEILSEVD</sequence>
<dbReference type="EMBL" id="JAHRHY010000008">
    <property type="protein sequence ID" value="KAG9067555.1"/>
    <property type="molecule type" value="Genomic_DNA"/>
</dbReference>
<proteinExistence type="predicted"/>
<accession>A0A9P8BTD4</accession>
<reference evidence="1" key="1">
    <citation type="submission" date="2021-06" db="EMBL/GenBank/DDBJ databases">
        <title>Genome Sequence of Mortierella hyaline Strain SCG-10, a Cold-Adapted, Nitrate-Reducing Fungus Isolated from Soil in Minnesota, USA.</title>
        <authorList>
            <person name="Aldossari N."/>
        </authorList>
    </citation>
    <scope>NUCLEOTIDE SEQUENCE</scope>
    <source>
        <strain evidence="1">SCG-10</strain>
    </source>
</reference>
<keyword evidence="2" id="KW-1185">Reference proteome</keyword>
<organism evidence="1 2">
    <name type="scientific">Linnemannia hyalina</name>
    <dbReference type="NCBI Taxonomy" id="64524"/>
    <lineage>
        <taxon>Eukaryota</taxon>
        <taxon>Fungi</taxon>
        <taxon>Fungi incertae sedis</taxon>
        <taxon>Mucoromycota</taxon>
        <taxon>Mortierellomycotina</taxon>
        <taxon>Mortierellomycetes</taxon>
        <taxon>Mortierellales</taxon>
        <taxon>Mortierellaceae</taxon>
        <taxon>Linnemannia</taxon>
    </lineage>
</organism>
<dbReference type="AlphaFoldDB" id="A0A9P8BTD4"/>
<protein>
    <submittedName>
        <fullName evidence="1">Uncharacterized protein</fullName>
    </submittedName>
</protein>
<evidence type="ECO:0000313" key="1">
    <source>
        <dbReference type="EMBL" id="KAG9067555.1"/>
    </source>
</evidence>